<evidence type="ECO:0000256" key="1">
    <source>
        <dbReference type="SAM" id="MobiDB-lite"/>
    </source>
</evidence>
<organism evidence="2 3">
    <name type="scientific">Paramecium sonneborni</name>
    <dbReference type="NCBI Taxonomy" id="65129"/>
    <lineage>
        <taxon>Eukaryota</taxon>
        <taxon>Sar</taxon>
        <taxon>Alveolata</taxon>
        <taxon>Ciliophora</taxon>
        <taxon>Intramacronucleata</taxon>
        <taxon>Oligohymenophorea</taxon>
        <taxon>Peniculida</taxon>
        <taxon>Parameciidae</taxon>
        <taxon>Paramecium</taxon>
    </lineage>
</organism>
<dbReference type="Proteomes" id="UP000692954">
    <property type="component" value="Unassembled WGS sequence"/>
</dbReference>
<accession>A0A8S1MFC5</accession>
<reference evidence="2" key="1">
    <citation type="submission" date="2021-01" db="EMBL/GenBank/DDBJ databases">
        <authorList>
            <consortium name="Genoscope - CEA"/>
            <person name="William W."/>
        </authorList>
    </citation>
    <scope>NUCLEOTIDE SEQUENCE</scope>
</reference>
<evidence type="ECO:0000313" key="3">
    <source>
        <dbReference type="Proteomes" id="UP000692954"/>
    </source>
</evidence>
<comment type="caution">
    <text evidence="2">The sequence shown here is derived from an EMBL/GenBank/DDBJ whole genome shotgun (WGS) entry which is preliminary data.</text>
</comment>
<proteinExistence type="predicted"/>
<dbReference type="EMBL" id="CAJJDN010000034">
    <property type="protein sequence ID" value="CAD8076205.1"/>
    <property type="molecule type" value="Genomic_DNA"/>
</dbReference>
<sequence>MDITFNQLDVLQKIIFERSEDIRLLHAINQQVLGNQIFFDLEFTKVQQSLRQLGFKIIGLKKNDKQRIEEENKIIEALSKILMVNLPERMQIYRFSQTIIKQFRPEMHIIRFNQKDTKDLFSMFKQFFMAENNFDGIHFVQLNQECDFKMSTAIVLIKFLVSRSREEFQLLIQSASTSVIGKMKQELEKKTEDTSNESKVEKTEPEPEEIKPKLLLRKKIIIRENTQQQMKQPETINRSVSVTDKLVMYSQAQEPNPNPEKELKYQLRLEQRKLRKNLKNIYQPMIDLDNDHLWCSHAVLKKKFMKYPEKYFLKRGAFYIWKYLNNNNSDIRITIMNFAYRRAKLVIVDKILQDQIQELHKQYNTTGQIPRQALPLLVSCQQTPKIQKPQIRLQQQFQVPNISQLPMLQSQHQQLKSMEFYEATVKDQKAHRSNKSLNLTQEQAKIQQKIKLQSSKDLI</sequence>
<protein>
    <submittedName>
        <fullName evidence="2">Uncharacterized protein</fullName>
    </submittedName>
</protein>
<dbReference type="AlphaFoldDB" id="A0A8S1MFC5"/>
<evidence type="ECO:0000313" key="2">
    <source>
        <dbReference type="EMBL" id="CAD8076205.1"/>
    </source>
</evidence>
<dbReference type="OrthoDB" id="302018at2759"/>
<feature type="region of interest" description="Disordered" evidence="1">
    <location>
        <begin position="186"/>
        <end position="208"/>
    </location>
</feature>
<gene>
    <name evidence="2" type="ORF">PSON_ATCC_30995.1.T0340248</name>
</gene>
<name>A0A8S1MFC5_9CILI</name>
<keyword evidence="3" id="KW-1185">Reference proteome</keyword>